<accession>A0A7S1R3F3</accession>
<sequence>MSGFFAGSVPKSAVAALTRESTSAGRGYLFDLAEDELSEHTFDRPPLVRAPPTRSTSPRHTGDVPVELVVGSLWSHRTANSHDAVQRALSSVRTARSPHRVTFSAVTVAEQTDVTQDISAIAAMSDSHTSTPEVANVPHDVAQLEQELAAERRRRFEAEVRLFRTTASKSEPERWVPRRSVFSSRQELVEVEAEDRAMIVAQEVLALDAIVLGLLRAAQRTAQSTL</sequence>
<dbReference type="EMBL" id="HBGF01052426">
    <property type="protein sequence ID" value="CAD9155265.1"/>
    <property type="molecule type" value="Transcribed_RNA"/>
</dbReference>
<name>A0A7S1R3F3_NEODS</name>
<reference evidence="2" key="1">
    <citation type="submission" date="2021-01" db="EMBL/GenBank/DDBJ databases">
        <authorList>
            <person name="Corre E."/>
            <person name="Pelletier E."/>
            <person name="Niang G."/>
            <person name="Scheremetjew M."/>
            <person name="Finn R."/>
            <person name="Kale V."/>
            <person name="Holt S."/>
            <person name="Cochrane G."/>
            <person name="Meng A."/>
            <person name="Brown T."/>
            <person name="Cohen L."/>
        </authorList>
    </citation>
    <scope>NUCLEOTIDE SEQUENCE</scope>
    <source>
        <strain evidence="2">CCAP 1951/1</strain>
    </source>
</reference>
<gene>
    <name evidence="2" type="ORF">NDES1114_LOCUS35076</name>
</gene>
<organism evidence="2">
    <name type="scientific">Neobodo designis</name>
    <name type="common">Flagellated protozoan</name>
    <name type="synonym">Bodo designis</name>
    <dbReference type="NCBI Taxonomy" id="312471"/>
    <lineage>
        <taxon>Eukaryota</taxon>
        <taxon>Discoba</taxon>
        <taxon>Euglenozoa</taxon>
        <taxon>Kinetoplastea</taxon>
        <taxon>Metakinetoplastina</taxon>
        <taxon>Neobodonida</taxon>
        <taxon>Neobodo</taxon>
    </lineage>
</organism>
<evidence type="ECO:0000256" key="1">
    <source>
        <dbReference type="SAM" id="MobiDB-lite"/>
    </source>
</evidence>
<dbReference type="AlphaFoldDB" id="A0A7S1R3F3"/>
<proteinExistence type="predicted"/>
<protein>
    <submittedName>
        <fullName evidence="2">Uncharacterized protein</fullName>
    </submittedName>
</protein>
<evidence type="ECO:0000313" key="2">
    <source>
        <dbReference type="EMBL" id="CAD9155265.1"/>
    </source>
</evidence>
<feature type="region of interest" description="Disordered" evidence="1">
    <location>
        <begin position="43"/>
        <end position="63"/>
    </location>
</feature>